<dbReference type="InterPro" id="IPR029044">
    <property type="entry name" value="Nucleotide-diphossugar_trans"/>
</dbReference>
<evidence type="ECO:0000256" key="2">
    <source>
        <dbReference type="ARBA" id="ARBA00012415"/>
    </source>
</evidence>
<evidence type="ECO:0000259" key="7">
    <source>
        <dbReference type="Pfam" id="PF00483"/>
    </source>
</evidence>
<reference evidence="8 9" key="1">
    <citation type="journal article" date="2016" name="Nat. Commun.">
        <title>Thousands of microbial genomes shed light on interconnected biogeochemical processes in an aquifer system.</title>
        <authorList>
            <person name="Anantharaman K."/>
            <person name="Brown C.T."/>
            <person name="Hug L.A."/>
            <person name="Sharon I."/>
            <person name="Castelle C.J."/>
            <person name="Probst A.J."/>
            <person name="Thomas B.C."/>
            <person name="Singh A."/>
            <person name="Wilkins M.J."/>
            <person name="Karaoz U."/>
            <person name="Brodie E.L."/>
            <person name="Williams K.H."/>
            <person name="Hubbard S.S."/>
            <person name="Banfield J.F."/>
        </authorList>
    </citation>
    <scope>NUCLEOTIDE SEQUENCE [LARGE SCALE GENOMIC DNA]</scope>
</reference>
<dbReference type="GO" id="GO:0006011">
    <property type="term" value="P:UDP-alpha-D-glucose metabolic process"/>
    <property type="evidence" value="ECO:0007669"/>
    <property type="project" value="InterPro"/>
</dbReference>
<dbReference type="CDD" id="cd02541">
    <property type="entry name" value="UGPase_prokaryotic"/>
    <property type="match status" value="1"/>
</dbReference>
<dbReference type="SUPFAM" id="SSF53448">
    <property type="entry name" value="Nucleotide-diphospho-sugar transferases"/>
    <property type="match status" value="1"/>
</dbReference>
<dbReference type="NCBIfam" id="TIGR01099">
    <property type="entry name" value="galU"/>
    <property type="match status" value="1"/>
</dbReference>
<comment type="caution">
    <text evidence="8">The sequence shown here is derived from an EMBL/GenBank/DDBJ whole genome shotgun (WGS) entry which is preliminary data.</text>
</comment>
<dbReference type="EMBL" id="MGDD01000012">
    <property type="protein sequence ID" value="OGL49805.1"/>
    <property type="molecule type" value="Genomic_DNA"/>
</dbReference>
<dbReference type="InterPro" id="IPR005771">
    <property type="entry name" value="GalU_uridylyltTrfase_bac/arc"/>
</dbReference>
<comment type="catalytic activity">
    <reaction evidence="5 6">
        <text>alpha-D-glucose 1-phosphate + UTP + H(+) = UDP-alpha-D-glucose + diphosphate</text>
        <dbReference type="Rhea" id="RHEA:19889"/>
        <dbReference type="ChEBI" id="CHEBI:15378"/>
        <dbReference type="ChEBI" id="CHEBI:33019"/>
        <dbReference type="ChEBI" id="CHEBI:46398"/>
        <dbReference type="ChEBI" id="CHEBI:58601"/>
        <dbReference type="ChEBI" id="CHEBI:58885"/>
        <dbReference type="EC" id="2.7.7.9"/>
    </reaction>
</comment>
<keyword evidence="4 6" id="KW-0548">Nucleotidyltransferase</keyword>
<dbReference type="AlphaFoldDB" id="A0A1F7S7L9"/>
<feature type="domain" description="Nucleotidyl transferase" evidence="7">
    <location>
        <begin position="6"/>
        <end position="264"/>
    </location>
</feature>
<dbReference type="Proteomes" id="UP000179266">
    <property type="component" value="Unassembled WGS sequence"/>
</dbReference>
<dbReference type="EC" id="2.7.7.9" evidence="2 6"/>
<dbReference type="PANTHER" id="PTHR43197">
    <property type="entry name" value="UTP--GLUCOSE-1-PHOSPHATE URIDYLYLTRANSFERASE"/>
    <property type="match status" value="1"/>
</dbReference>
<gene>
    <name evidence="8" type="ORF">A2161_17780</name>
</gene>
<evidence type="ECO:0000256" key="5">
    <source>
        <dbReference type="ARBA" id="ARBA00048128"/>
    </source>
</evidence>
<keyword evidence="3 6" id="KW-0808">Transferase</keyword>
<dbReference type="GO" id="GO:0003983">
    <property type="term" value="F:UTP:glucose-1-phosphate uridylyltransferase activity"/>
    <property type="evidence" value="ECO:0007669"/>
    <property type="project" value="UniProtKB-EC"/>
</dbReference>
<sequence length="289" mass="32464">MKIRKAIFPAAGLGTRFLPATKAQPKEMLPLVDKPMIQYVVEEAIASGIEQIILVTGRGKRALEDHFDKSFELEHFLAERGKYELLEIVQDISEMVTFAYIRQKDPLGLGHAILTARDLIGNEPFAVLLGDDIIDSPEPCLKQLIDVYNRFNSSVLALQQIPRELSNKYGIIVGELVESDLYKINSLVEKPEPEDAPSDLGIVGRYILTPEIFDFIEKTPRDHRGEIQITDAINRLAQDSSVHGLCFQGKRFDTGNPLGWVEANILIALKTPELKSDLKKFLQNLNLDE</sequence>
<organism evidence="8 9">
    <name type="scientific">Candidatus Schekmanbacteria bacterium RBG_13_48_7</name>
    <dbReference type="NCBI Taxonomy" id="1817878"/>
    <lineage>
        <taxon>Bacteria</taxon>
        <taxon>Candidatus Schekmaniibacteriota</taxon>
    </lineage>
</organism>
<protein>
    <recommendedName>
        <fullName evidence="2 6">UTP--glucose-1-phosphate uridylyltransferase</fullName>
        <ecNumber evidence="2 6">2.7.7.9</ecNumber>
    </recommendedName>
    <alternativeName>
        <fullName evidence="6">UDP-glucose pyrophosphorylase</fullName>
    </alternativeName>
</protein>
<name>A0A1F7S7L9_9BACT</name>
<evidence type="ECO:0000313" key="8">
    <source>
        <dbReference type="EMBL" id="OGL49805.1"/>
    </source>
</evidence>
<dbReference type="Gene3D" id="3.90.550.10">
    <property type="entry name" value="Spore Coat Polysaccharide Biosynthesis Protein SpsA, Chain A"/>
    <property type="match status" value="1"/>
</dbReference>
<dbReference type="PANTHER" id="PTHR43197:SF1">
    <property type="entry name" value="UTP--GLUCOSE-1-PHOSPHATE URIDYLYLTRANSFERASE"/>
    <property type="match status" value="1"/>
</dbReference>
<evidence type="ECO:0000256" key="3">
    <source>
        <dbReference type="ARBA" id="ARBA00022679"/>
    </source>
</evidence>
<proteinExistence type="inferred from homology"/>
<evidence type="ECO:0000256" key="6">
    <source>
        <dbReference type="RuleBase" id="RU361259"/>
    </source>
</evidence>
<evidence type="ECO:0000256" key="1">
    <source>
        <dbReference type="ARBA" id="ARBA00006890"/>
    </source>
</evidence>
<evidence type="ECO:0000256" key="4">
    <source>
        <dbReference type="ARBA" id="ARBA00022695"/>
    </source>
</evidence>
<accession>A0A1F7S7L9</accession>
<dbReference type="InterPro" id="IPR005835">
    <property type="entry name" value="NTP_transferase_dom"/>
</dbReference>
<comment type="similarity">
    <text evidence="1 6">Belongs to the UDPGP type 2 family.</text>
</comment>
<evidence type="ECO:0000313" key="9">
    <source>
        <dbReference type="Proteomes" id="UP000179266"/>
    </source>
</evidence>
<dbReference type="Pfam" id="PF00483">
    <property type="entry name" value="NTP_transferase"/>
    <property type="match status" value="1"/>
</dbReference>